<dbReference type="Pfam" id="PF01248">
    <property type="entry name" value="Ribosomal_L7Ae"/>
    <property type="match status" value="1"/>
</dbReference>
<dbReference type="InterPro" id="IPR029064">
    <property type="entry name" value="Ribosomal_eL30-like_sf"/>
</dbReference>
<dbReference type="RefSeq" id="WP_117894388.1">
    <property type="nucleotide sequence ID" value="NZ_CABJCV010000005.1"/>
</dbReference>
<feature type="domain" description="Ribosomal protein eL8/eL30/eS12/Gadd45" evidence="1">
    <location>
        <begin position="4"/>
        <end position="90"/>
    </location>
</feature>
<dbReference type="AlphaFoldDB" id="A0A412G3Q8"/>
<keyword evidence="2" id="KW-0687">Ribonucleoprotein</keyword>
<name>A0A412G3Q8_9FIRM</name>
<sequence length="99" mass="10564">MNNKVSGLLGIAARARKVATGDSVMAAIRQNKAKLVLLCTDCGSNAQKKIQDKCRFYGVDWIVEGTAEELSAALGQPKRIACAVLDEGLARSIQDAVMK</sequence>
<keyword evidence="2" id="KW-0689">Ribosomal protein</keyword>
<dbReference type="Proteomes" id="UP000284178">
    <property type="component" value="Unassembled WGS sequence"/>
</dbReference>
<evidence type="ECO:0000313" key="3">
    <source>
        <dbReference type="Proteomes" id="UP000284178"/>
    </source>
</evidence>
<gene>
    <name evidence="2" type="ORF">DWY25_05385</name>
</gene>
<comment type="caution">
    <text evidence="2">The sequence shown here is derived from an EMBL/GenBank/DDBJ whole genome shotgun (WGS) entry which is preliminary data.</text>
</comment>
<evidence type="ECO:0000313" key="2">
    <source>
        <dbReference type="EMBL" id="RGR75211.1"/>
    </source>
</evidence>
<dbReference type="SUPFAM" id="SSF55315">
    <property type="entry name" value="L30e-like"/>
    <property type="match status" value="1"/>
</dbReference>
<keyword evidence="3" id="KW-1185">Reference proteome</keyword>
<evidence type="ECO:0000259" key="1">
    <source>
        <dbReference type="Pfam" id="PF01248"/>
    </source>
</evidence>
<dbReference type="GeneID" id="83014837"/>
<organism evidence="2 3">
    <name type="scientific">Holdemania filiformis</name>
    <dbReference type="NCBI Taxonomy" id="61171"/>
    <lineage>
        <taxon>Bacteria</taxon>
        <taxon>Bacillati</taxon>
        <taxon>Bacillota</taxon>
        <taxon>Erysipelotrichia</taxon>
        <taxon>Erysipelotrichales</taxon>
        <taxon>Erysipelotrichaceae</taxon>
        <taxon>Holdemania</taxon>
    </lineage>
</organism>
<dbReference type="Gene3D" id="3.30.1330.30">
    <property type="match status" value="1"/>
</dbReference>
<protein>
    <submittedName>
        <fullName evidence="2">50S ribosomal protein L7ae</fullName>
    </submittedName>
</protein>
<reference evidence="2 3" key="1">
    <citation type="submission" date="2018-08" db="EMBL/GenBank/DDBJ databases">
        <title>A genome reference for cultivated species of the human gut microbiota.</title>
        <authorList>
            <person name="Zou Y."/>
            <person name="Xue W."/>
            <person name="Luo G."/>
        </authorList>
    </citation>
    <scope>NUCLEOTIDE SEQUENCE [LARGE SCALE GENOMIC DNA]</scope>
    <source>
        <strain evidence="2 3">AF24-29</strain>
    </source>
</reference>
<dbReference type="InterPro" id="IPR004038">
    <property type="entry name" value="Ribosomal_eL8/eL30/eS12/Gad45"/>
</dbReference>
<dbReference type="EMBL" id="QRUP01000005">
    <property type="protein sequence ID" value="RGR75211.1"/>
    <property type="molecule type" value="Genomic_DNA"/>
</dbReference>
<proteinExistence type="predicted"/>
<dbReference type="GO" id="GO:0005840">
    <property type="term" value="C:ribosome"/>
    <property type="evidence" value="ECO:0007669"/>
    <property type="project" value="UniProtKB-KW"/>
</dbReference>
<accession>A0A412G3Q8</accession>